<name>A0ABW0TI13_9BACL</name>
<gene>
    <name evidence="1" type="ORF">ACFPRA_06560</name>
</gene>
<protein>
    <submittedName>
        <fullName evidence="1">Uncharacterized protein</fullName>
    </submittedName>
</protein>
<keyword evidence="2" id="KW-1185">Reference proteome</keyword>
<proteinExistence type="predicted"/>
<dbReference type="Proteomes" id="UP001596109">
    <property type="component" value="Unassembled WGS sequence"/>
</dbReference>
<evidence type="ECO:0000313" key="1">
    <source>
        <dbReference type="EMBL" id="MFC5588540.1"/>
    </source>
</evidence>
<comment type="caution">
    <text evidence="1">The sequence shown here is derived from an EMBL/GenBank/DDBJ whole genome shotgun (WGS) entry which is preliminary data.</text>
</comment>
<dbReference type="RefSeq" id="WP_381431914.1">
    <property type="nucleotide sequence ID" value="NZ_JBHSNO010000005.1"/>
</dbReference>
<evidence type="ECO:0000313" key="2">
    <source>
        <dbReference type="Proteomes" id="UP001596109"/>
    </source>
</evidence>
<sequence>MKYLLRAVAVLLLVNTILIYMHYKQAGEALAKEDAHLTYVQEIEVVNRPDALYIRHHFRNLSEERQEIVWPATSVNRSCYLEEAISCDRLDDNITAFLEGENDSQSISYKIPKEGSMQKNALFHEPFATLHGMKAAFTSMHITDETAIGGIWVNGLERVGQEKMDSIDYMLYRGTGEVLDLYWQQHELPLVYQGEALSVFGAGVEADRFGEVDEALQAVGADHSTIVIDNENPAMNTARFMISSLSKVDQVSDRIFTNHMHSRFSISGAAETVEVIASIMSGKPVGTDSTSHMVHTFFDTLSEEESKQFRELLEAREGQAVDAAALDELVLEVTGFKTKYFSRNMQDDSVSYPFLFEDPREVALEGEVLPKVQIILKDGMAYYPAKQLLSGAGYDVSSNERSIYIENELRQFRFPKKELFYVYNDRKFNVVTMPFEIIDKEFYFEESWFKRLFLLSIDKSGETIQIVPIST</sequence>
<reference evidence="2" key="1">
    <citation type="journal article" date="2019" name="Int. J. Syst. Evol. Microbiol.">
        <title>The Global Catalogue of Microorganisms (GCM) 10K type strain sequencing project: providing services to taxonomists for standard genome sequencing and annotation.</title>
        <authorList>
            <consortium name="The Broad Institute Genomics Platform"/>
            <consortium name="The Broad Institute Genome Sequencing Center for Infectious Disease"/>
            <person name="Wu L."/>
            <person name="Ma J."/>
        </authorList>
    </citation>
    <scope>NUCLEOTIDE SEQUENCE [LARGE SCALE GENOMIC DNA]</scope>
    <source>
        <strain evidence="2">CGMCC 4.1434</strain>
    </source>
</reference>
<organism evidence="1 2">
    <name type="scientific">Sporosarcina soli</name>
    <dbReference type="NCBI Taxonomy" id="334736"/>
    <lineage>
        <taxon>Bacteria</taxon>
        <taxon>Bacillati</taxon>
        <taxon>Bacillota</taxon>
        <taxon>Bacilli</taxon>
        <taxon>Bacillales</taxon>
        <taxon>Caryophanaceae</taxon>
        <taxon>Sporosarcina</taxon>
    </lineage>
</organism>
<accession>A0ABW0TI13</accession>
<dbReference type="EMBL" id="JBHSNO010000005">
    <property type="protein sequence ID" value="MFC5588540.1"/>
    <property type="molecule type" value="Genomic_DNA"/>
</dbReference>